<evidence type="ECO:0000313" key="2">
    <source>
        <dbReference type="Proteomes" id="UP000410492"/>
    </source>
</evidence>
<dbReference type="AlphaFoldDB" id="A0A653C0D7"/>
<dbReference type="Proteomes" id="UP000410492">
    <property type="component" value="Unassembled WGS sequence"/>
</dbReference>
<sequence>MVGKPKHNLSPNSDTRKLSRFSVLSRRLETSAKVICDYFESNWGTCVNLRHRSRRSHQRRSKRDVRNIKNCRNSCTRSSFPR</sequence>
<accession>A0A653C0D7</accession>
<name>A0A653C0D7_CALMS</name>
<evidence type="ECO:0000313" key="1">
    <source>
        <dbReference type="EMBL" id="VEN41386.1"/>
    </source>
</evidence>
<proteinExistence type="predicted"/>
<organism evidence="1 2">
    <name type="scientific">Callosobruchus maculatus</name>
    <name type="common">Southern cowpea weevil</name>
    <name type="synonym">Pulse bruchid</name>
    <dbReference type="NCBI Taxonomy" id="64391"/>
    <lineage>
        <taxon>Eukaryota</taxon>
        <taxon>Metazoa</taxon>
        <taxon>Ecdysozoa</taxon>
        <taxon>Arthropoda</taxon>
        <taxon>Hexapoda</taxon>
        <taxon>Insecta</taxon>
        <taxon>Pterygota</taxon>
        <taxon>Neoptera</taxon>
        <taxon>Endopterygota</taxon>
        <taxon>Coleoptera</taxon>
        <taxon>Polyphaga</taxon>
        <taxon>Cucujiformia</taxon>
        <taxon>Chrysomeloidea</taxon>
        <taxon>Chrysomelidae</taxon>
        <taxon>Bruchinae</taxon>
        <taxon>Bruchini</taxon>
        <taxon>Callosobruchus</taxon>
    </lineage>
</organism>
<dbReference type="EMBL" id="CAACVG010006745">
    <property type="protein sequence ID" value="VEN41386.1"/>
    <property type="molecule type" value="Genomic_DNA"/>
</dbReference>
<reference evidence="1 2" key="1">
    <citation type="submission" date="2019-01" db="EMBL/GenBank/DDBJ databases">
        <authorList>
            <person name="Sayadi A."/>
        </authorList>
    </citation>
    <scope>NUCLEOTIDE SEQUENCE [LARGE SCALE GENOMIC DNA]</scope>
</reference>
<gene>
    <name evidence="1" type="ORF">CALMAC_LOCUS5222</name>
</gene>
<keyword evidence="2" id="KW-1185">Reference proteome</keyword>
<protein>
    <submittedName>
        <fullName evidence="1">Uncharacterized protein</fullName>
    </submittedName>
</protein>